<dbReference type="GO" id="GO:0050355">
    <property type="term" value="F:inorganic triphosphate phosphatase activity"/>
    <property type="evidence" value="ECO:0007669"/>
    <property type="project" value="InterPro"/>
</dbReference>
<evidence type="ECO:0000313" key="5">
    <source>
        <dbReference type="Proteomes" id="UP000254507"/>
    </source>
</evidence>
<evidence type="ECO:0000313" key="2">
    <source>
        <dbReference type="EMBL" id="OZN25904.1"/>
    </source>
</evidence>
<evidence type="ECO:0000313" key="3">
    <source>
        <dbReference type="EMBL" id="SUU34553.1"/>
    </source>
</evidence>
<dbReference type="InParanoid" id="A0A263HEQ8"/>
<dbReference type="Proteomes" id="UP000215738">
    <property type="component" value="Unassembled WGS sequence"/>
</dbReference>
<dbReference type="EMBL" id="UFSB01000001">
    <property type="protein sequence ID" value="SUU34553.1"/>
    <property type="molecule type" value="Genomic_DNA"/>
</dbReference>
<proteinExistence type="predicted"/>
<gene>
    <name evidence="2" type="ORF">CFY87_01485</name>
    <name evidence="3" type="ORF">NCTC10851_00412</name>
</gene>
<dbReference type="PANTHER" id="PTHR39569">
    <property type="entry name" value="INORGANIC TRIPHOSPHATASE"/>
    <property type="match status" value="1"/>
</dbReference>
<dbReference type="SUPFAM" id="SSF55154">
    <property type="entry name" value="CYTH-like phosphatases"/>
    <property type="match status" value="1"/>
</dbReference>
<dbReference type="Proteomes" id="UP000254507">
    <property type="component" value="Unassembled WGS sequence"/>
</dbReference>
<dbReference type="GO" id="GO:0046872">
    <property type="term" value="F:metal ion binding"/>
    <property type="evidence" value="ECO:0007669"/>
    <property type="project" value="TreeGrafter"/>
</dbReference>
<dbReference type="Gene3D" id="2.40.320.10">
    <property type="entry name" value="Hypothetical Protein Pfu-838710-001"/>
    <property type="match status" value="1"/>
</dbReference>
<dbReference type="PROSITE" id="PS51707">
    <property type="entry name" value="CYTH"/>
    <property type="match status" value="1"/>
</dbReference>
<reference evidence="3 5" key="2">
    <citation type="submission" date="2018-06" db="EMBL/GenBank/DDBJ databases">
        <authorList>
            <consortium name="Pathogen Informatics"/>
            <person name="Doyle S."/>
        </authorList>
    </citation>
    <scope>NUCLEOTIDE SEQUENCE [LARGE SCALE GENOMIC DNA]</scope>
    <source>
        <strain evidence="3 5">NCTC10851</strain>
    </source>
</reference>
<reference evidence="2 4" key="1">
    <citation type="submission" date="2017-07" db="EMBL/GenBank/DDBJ databases">
        <title>Virulence factors identified in Actinobacillus seminis.</title>
        <authorList>
            <person name="Negrete-Abascal E."/>
            <person name="Vaca-Pacheco S."/>
            <person name="Montes-Garcia F."/>
            <person name="Leyto-Gil A.M."/>
            <person name="Fragoso-Garcia E."/>
            <person name="Carvente-Garcia R."/>
            <person name="Perez-Agueros S."/>
            <person name="Castelan-Sanchez H.G."/>
            <person name="Garcia-Molina A."/>
            <person name="Villamar T.E."/>
            <person name="Vazquez-Cruz C."/>
        </authorList>
    </citation>
    <scope>NUCLEOTIDE SEQUENCE [LARGE SCALE GENOMIC DNA]</scope>
    <source>
        <strain evidence="2 4">ATCC 15768</strain>
    </source>
</reference>
<keyword evidence="4" id="KW-1185">Reference proteome</keyword>
<accession>A0A263HEQ8</accession>
<dbReference type="RefSeq" id="WP_094945535.1">
    <property type="nucleotide sequence ID" value="NZ_NLFK01000001.1"/>
</dbReference>
<evidence type="ECO:0000313" key="4">
    <source>
        <dbReference type="Proteomes" id="UP000215738"/>
    </source>
</evidence>
<name>A0A263HEQ8_9PAST</name>
<dbReference type="PANTHER" id="PTHR39569:SF1">
    <property type="entry name" value="INORGANIC TRIPHOSPHATASE"/>
    <property type="match status" value="1"/>
</dbReference>
<organism evidence="3 5">
    <name type="scientific">Actinobacillus seminis</name>
    <dbReference type="NCBI Taxonomy" id="722"/>
    <lineage>
        <taxon>Bacteria</taxon>
        <taxon>Pseudomonadati</taxon>
        <taxon>Pseudomonadota</taxon>
        <taxon>Gammaproteobacteria</taxon>
        <taxon>Pasteurellales</taxon>
        <taxon>Pasteurellaceae</taxon>
        <taxon>Actinobacillus</taxon>
    </lineage>
</organism>
<evidence type="ECO:0000259" key="1">
    <source>
        <dbReference type="PROSITE" id="PS51707"/>
    </source>
</evidence>
<dbReference type="OrthoDB" id="3034217at2"/>
<dbReference type="InterPro" id="IPR023577">
    <property type="entry name" value="CYTH_domain"/>
</dbReference>
<dbReference type="CDD" id="cd07756">
    <property type="entry name" value="CYTH-like_Pase_CHAD"/>
    <property type="match status" value="1"/>
</dbReference>
<dbReference type="EMBL" id="NLFK01000001">
    <property type="protein sequence ID" value="OZN25904.1"/>
    <property type="molecule type" value="Genomic_DNA"/>
</dbReference>
<feature type="domain" description="CYTH" evidence="1">
    <location>
        <begin position="2"/>
        <end position="199"/>
    </location>
</feature>
<dbReference type="Pfam" id="PF01928">
    <property type="entry name" value="CYTH"/>
    <property type="match status" value="1"/>
</dbReference>
<sequence>MENEIELKLIASPQFAQFLSQEISNFTILAQKNVFLRNCYYDTPEQFFAQNKMGLRVRQQDDTFTLTLKTDGTVQSGLHIRPEYNIPLNDAHPDLNQLAQVYPLENAQSLSLTPLFSTDFQRQSWLIECGNGTQIEVALDQGEIIAQDKTAPICEVEFELKQGNIADLLYFVHELSFACDAHLSLHSKAKRGYQLARNQSIAPQNWLTKWREFLDFAQSAVNSTQKLTALIKLEQEMLEETVDLGANYFAQDFTRSVERIGAFFNLYYFYSENAKLLEQSAAEQAEQAPIRFDEQRLTELLESNVRLLNEIKEIIRLHSENKDNLRAMNRLISLIQSGRYVKRMLNFLLLTVK</sequence>
<dbReference type="InterPro" id="IPR033469">
    <property type="entry name" value="CYTH-like_dom_sf"/>
</dbReference>
<dbReference type="AlphaFoldDB" id="A0A263HEQ8"/>
<dbReference type="InterPro" id="IPR039013">
    <property type="entry name" value="YgiF"/>
</dbReference>
<protein>
    <submittedName>
        <fullName evidence="3">Adenylate cyclase</fullName>
    </submittedName>
</protein>
<dbReference type="SMART" id="SM01118">
    <property type="entry name" value="CYTH"/>
    <property type="match status" value="1"/>
</dbReference>